<reference evidence="1" key="1">
    <citation type="submission" date="2021-01" db="EMBL/GenBank/DDBJ databases">
        <title>Chromosome-level genome assembly of a human fungal pathogen reveals clustering of transcriptionally co-regulated genes.</title>
        <authorList>
            <person name="Voorhies M."/>
            <person name="Cohen S."/>
            <person name="Shea T.P."/>
            <person name="Petrus S."/>
            <person name="Munoz J.F."/>
            <person name="Poplawski S."/>
            <person name="Goldman W.E."/>
            <person name="Michael T."/>
            <person name="Cuomo C.A."/>
            <person name="Sil A."/>
            <person name="Beyhan S."/>
        </authorList>
    </citation>
    <scope>NUCLEOTIDE SEQUENCE</scope>
    <source>
        <strain evidence="1">H88</strain>
    </source>
</reference>
<evidence type="ECO:0000313" key="1">
    <source>
        <dbReference type="EMBL" id="QSS56556.1"/>
    </source>
</evidence>
<accession>A0A8A1LR87</accession>
<dbReference type="SUPFAM" id="SSF63829">
    <property type="entry name" value="Calcium-dependent phosphotriesterase"/>
    <property type="match status" value="1"/>
</dbReference>
<protein>
    <recommendedName>
        <fullName evidence="3">SMP-30/Gluconolactonase/LRE-like region domain-containing protein</fullName>
    </recommendedName>
</protein>
<evidence type="ECO:0008006" key="3">
    <source>
        <dbReference type="Google" id="ProtNLM"/>
    </source>
</evidence>
<dbReference type="Proteomes" id="UP000663419">
    <property type="component" value="Chromosome 5"/>
</dbReference>
<organism evidence="1 2">
    <name type="scientific">Ajellomyces capsulatus (strain H88)</name>
    <name type="common">Darling's disease fungus</name>
    <name type="synonym">Histoplasma capsulatum</name>
    <dbReference type="NCBI Taxonomy" id="544711"/>
    <lineage>
        <taxon>Eukaryota</taxon>
        <taxon>Fungi</taxon>
        <taxon>Dikarya</taxon>
        <taxon>Ascomycota</taxon>
        <taxon>Pezizomycotina</taxon>
        <taxon>Eurotiomycetes</taxon>
        <taxon>Eurotiomycetidae</taxon>
        <taxon>Onygenales</taxon>
        <taxon>Ajellomycetaceae</taxon>
        <taxon>Histoplasma</taxon>
    </lineage>
</organism>
<dbReference type="Gene3D" id="2.120.10.30">
    <property type="entry name" value="TolB, C-terminal domain"/>
    <property type="match status" value="1"/>
</dbReference>
<evidence type="ECO:0000313" key="2">
    <source>
        <dbReference type="Proteomes" id="UP000663419"/>
    </source>
</evidence>
<dbReference type="InterPro" id="IPR011042">
    <property type="entry name" value="6-blade_b-propeller_TolB-like"/>
</dbReference>
<name>A0A8A1LR87_AJEC8</name>
<proteinExistence type="predicted"/>
<dbReference type="VEuPathDB" id="FungiDB:I7I53_04804"/>
<dbReference type="EMBL" id="CP069106">
    <property type="protein sequence ID" value="QSS56556.1"/>
    <property type="molecule type" value="Genomic_DNA"/>
</dbReference>
<dbReference type="AlphaFoldDB" id="A0A8A1LR87"/>
<gene>
    <name evidence="1" type="ORF">I7I53_04804</name>
</gene>
<sequence length="71" mass="7846">MALRHHQIDHSSTLPLQRISTTNFDLDDMRSDVDGNLYATLNGDGKIIKLSPEGKVLQTILATGYTFANSK</sequence>